<dbReference type="SMART" id="SM00448">
    <property type="entry name" value="REC"/>
    <property type="match status" value="1"/>
</dbReference>
<comment type="subcellular location">
    <subcellularLocation>
        <location evidence="1">Cytoplasm</location>
    </subcellularLocation>
</comment>
<evidence type="ECO:0000256" key="4">
    <source>
        <dbReference type="ARBA" id="ARBA00023015"/>
    </source>
</evidence>
<name>A0ABP5LLD8_9ACTN</name>
<dbReference type="Pfam" id="PF00072">
    <property type="entry name" value="Response_reg"/>
    <property type="match status" value="1"/>
</dbReference>
<dbReference type="Pfam" id="PF00486">
    <property type="entry name" value="Trans_reg_C"/>
    <property type="match status" value="1"/>
</dbReference>
<evidence type="ECO:0000259" key="10">
    <source>
        <dbReference type="PROSITE" id="PS51755"/>
    </source>
</evidence>
<dbReference type="InterPro" id="IPR039420">
    <property type="entry name" value="WalR-like"/>
</dbReference>
<dbReference type="InterPro" id="IPR001789">
    <property type="entry name" value="Sig_transdc_resp-reg_receiver"/>
</dbReference>
<feature type="domain" description="OmpR/PhoB-type" evidence="10">
    <location>
        <begin position="143"/>
        <end position="241"/>
    </location>
</feature>
<gene>
    <name evidence="11" type="ORF">GCM10009844_29350</name>
</gene>
<dbReference type="RefSeq" id="WP_344153638.1">
    <property type="nucleotide sequence ID" value="NZ_BAAAQR010000009.1"/>
</dbReference>
<feature type="DNA-binding region" description="OmpR/PhoB-type" evidence="8">
    <location>
        <begin position="143"/>
        <end position="241"/>
    </location>
</feature>
<feature type="domain" description="Response regulatory" evidence="9">
    <location>
        <begin position="14"/>
        <end position="132"/>
    </location>
</feature>
<dbReference type="Proteomes" id="UP001501771">
    <property type="component" value="Unassembled WGS sequence"/>
</dbReference>
<protein>
    <submittedName>
        <fullName evidence="11">Response regulator transcription factor</fullName>
    </submittedName>
</protein>
<organism evidence="11 12">
    <name type="scientific">Nocardioides koreensis</name>
    <dbReference type="NCBI Taxonomy" id="433651"/>
    <lineage>
        <taxon>Bacteria</taxon>
        <taxon>Bacillati</taxon>
        <taxon>Actinomycetota</taxon>
        <taxon>Actinomycetes</taxon>
        <taxon>Propionibacteriales</taxon>
        <taxon>Nocardioidaceae</taxon>
        <taxon>Nocardioides</taxon>
    </lineage>
</organism>
<keyword evidence="6" id="KW-0804">Transcription</keyword>
<evidence type="ECO:0000256" key="1">
    <source>
        <dbReference type="ARBA" id="ARBA00004496"/>
    </source>
</evidence>
<accession>A0ABP5LLD8</accession>
<dbReference type="Gene3D" id="3.40.50.2300">
    <property type="match status" value="1"/>
</dbReference>
<keyword evidence="2 7" id="KW-0597">Phosphoprotein</keyword>
<proteinExistence type="predicted"/>
<dbReference type="PROSITE" id="PS51755">
    <property type="entry name" value="OMPR_PHOB"/>
    <property type="match status" value="1"/>
</dbReference>
<dbReference type="SUPFAM" id="SSF52172">
    <property type="entry name" value="CheY-like"/>
    <property type="match status" value="1"/>
</dbReference>
<dbReference type="PANTHER" id="PTHR48111:SF22">
    <property type="entry name" value="REGULATOR OF RPOS"/>
    <property type="match status" value="1"/>
</dbReference>
<reference evidence="12" key="1">
    <citation type="journal article" date="2019" name="Int. J. Syst. Evol. Microbiol.">
        <title>The Global Catalogue of Microorganisms (GCM) 10K type strain sequencing project: providing services to taxonomists for standard genome sequencing and annotation.</title>
        <authorList>
            <consortium name="The Broad Institute Genomics Platform"/>
            <consortium name="The Broad Institute Genome Sequencing Center for Infectious Disease"/>
            <person name="Wu L."/>
            <person name="Ma J."/>
        </authorList>
    </citation>
    <scope>NUCLEOTIDE SEQUENCE [LARGE SCALE GENOMIC DNA]</scope>
    <source>
        <strain evidence="12">JCM 16022</strain>
    </source>
</reference>
<keyword evidence="3" id="KW-0902">Two-component regulatory system</keyword>
<sequence>MTASPSSGSLPKPRVLVVDDDKAVRESLRRSLEFNGYDVSLAADGAEALAGLSTSGAGALPDVVVMDVMMPRLDGIEATRALRAAGNDVPILVLTARDAVGDRVEGLDAGADDYLTKPFALQELLARLRALLRRVVTPEEAADETLTFADLTMDIATREVRRGDRPVELTRTEFTLLEMFLRRPRRVLERSFILEEVWGYDFPTTANSLEVYVGYLRRKTEAEGEPRLIHTVRGVGYVLKES</sequence>
<dbReference type="CDD" id="cd00383">
    <property type="entry name" value="trans_reg_C"/>
    <property type="match status" value="1"/>
</dbReference>
<evidence type="ECO:0000313" key="12">
    <source>
        <dbReference type="Proteomes" id="UP001501771"/>
    </source>
</evidence>
<evidence type="ECO:0000256" key="3">
    <source>
        <dbReference type="ARBA" id="ARBA00023012"/>
    </source>
</evidence>
<feature type="modified residue" description="4-aspartylphosphate" evidence="7">
    <location>
        <position position="67"/>
    </location>
</feature>
<dbReference type="Gene3D" id="6.10.250.690">
    <property type="match status" value="1"/>
</dbReference>
<evidence type="ECO:0000256" key="6">
    <source>
        <dbReference type="ARBA" id="ARBA00023163"/>
    </source>
</evidence>
<dbReference type="PROSITE" id="PS50110">
    <property type="entry name" value="RESPONSE_REGULATORY"/>
    <property type="match status" value="1"/>
</dbReference>
<evidence type="ECO:0000259" key="9">
    <source>
        <dbReference type="PROSITE" id="PS50110"/>
    </source>
</evidence>
<dbReference type="InterPro" id="IPR011006">
    <property type="entry name" value="CheY-like_superfamily"/>
</dbReference>
<dbReference type="InterPro" id="IPR001867">
    <property type="entry name" value="OmpR/PhoB-type_DNA-bd"/>
</dbReference>
<dbReference type="SMART" id="SM00862">
    <property type="entry name" value="Trans_reg_C"/>
    <property type="match status" value="1"/>
</dbReference>
<evidence type="ECO:0000256" key="8">
    <source>
        <dbReference type="PROSITE-ProRule" id="PRU01091"/>
    </source>
</evidence>
<evidence type="ECO:0000256" key="2">
    <source>
        <dbReference type="ARBA" id="ARBA00022553"/>
    </source>
</evidence>
<dbReference type="PANTHER" id="PTHR48111">
    <property type="entry name" value="REGULATOR OF RPOS"/>
    <property type="match status" value="1"/>
</dbReference>
<keyword evidence="4" id="KW-0805">Transcription regulation</keyword>
<evidence type="ECO:0000256" key="5">
    <source>
        <dbReference type="ARBA" id="ARBA00023125"/>
    </source>
</evidence>
<evidence type="ECO:0000256" key="7">
    <source>
        <dbReference type="PROSITE-ProRule" id="PRU00169"/>
    </source>
</evidence>
<keyword evidence="5 8" id="KW-0238">DNA-binding</keyword>
<keyword evidence="12" id="KW-1185">Reference proteome</keyword>
<dbReference type="Gene3D" id="1.10.10.10">
    <property type="entry name" value="Winged helix-like DNA-binding domain superfamily/Winged helix DNA-binding domain"/>
    <property type="match status" value="1"/>
</dbReference>
<comment type="caution">
    <text evidence="11">The sequence shown here is derived from an EMBL/GenBank/DDBJ whole genome shotgun (WGS) entry which is preliminary data.</text>
</comment>
<evidence type="ECO:0000313" key="11">
    <source>
        <dbReference type="EMBL" id="GAA2149578.1"/>
    </source>
</evidence>
<dbReference type="CDD" id="cd17627">
    <property type="entry name" value="REC_OmpR_PrrA-like"/>
    <property type="match status" value="1"/>
</dbReference>
<dbReference type="EMBL" id="BAAAQR010000009">
    <property type="protein sequence ID" value="GAA2149578.1"/>
    <property type="molecule type" value="Genomic_DNA"/>
</dbReference>
<dbReference type="InterPro" id="IPR036388">
    <property type="entry name" value="WH-like_DNA-bd_sf"/>
</dbReference>